<evidence type="ECO:0000313" key="2">
    <source>
        <dbReference type="Proteomes" id="UP000251993"/>
    </source>
</evidence>
<sequence length="225" mass="26271">MNCMKYLVNNMLFKTDKELQGFAKNILYNSGVNSVLEGEDLKFMIEYFEKLHHEWIDKKGVGLLRIRRVMDKVYGKYRAFQIERVDNSITDISYIIANIKTPRVGKDFKQALRWIIEPQILDFKKSVFAHSNIVKCPISDEILRFEECHADHSNPTFDEIIMDFIKINKLTDLSQIVSISRDNQTKAELSDAKIANQFYEYHKSVAVLRCVSPNANLTRKKRSNL</sequence>
<accession>A0A344TPI9</accession>
<protein>
    <submittedName>
        <fullName evidence="1">Uncharacterized protein</fullName>
    </submittedName>
</protein>
<proteinExistence type="predicted"/>
<dbReference type="AlphaFoldDB" id="A0A344TPI9"/>
<reference evidence="1 2" key="1">
    <citation type="submission" date="2018-07" db="EMBL/GenBank/DDBJ databases">
        <title>Genome sequencing of Runella.</title>
        <authorList>
            <person name="Baek M.-G."/>
            <person name="Yi H."/>
        </authorList>
    </citation>
    <scope>NUCLEOTIDE SEQUENCE [LARGE SCALE GENOMIC DNA]</scope>
    <source>
        <strain evidence="1 2">HYN0085</strain>
    </source>
</reference>
<dbReference type="KEGG" id="run:DR864_23895"/>
<keyword evidence="2" id="KW-1185">Reference proteome</keyword>
<organism evidence="1 2">
    <name type="scientific">Runella rosea</name>
    <dbReference type="NCBI Taxonomy" id="2259595"/>
    <lineage>
        <taxon>Bacteria</taxon>
        <taxon>Pseudomonadati</taxon>
        <taxon>Bacteroidota</taxon>
        <taxon>Cytophagia</taxon>
        <taxon>Cytophagales</taxon>
        <taxon>Spirosomataceae</taxon>
        <taxon>Runella</taxon>
    </lineage>
</organism>
<dbReference type="OrthoDB" id="581814at2"/>
<dbReference type="Proteomes" id="UP000251993">
    <property type="component" value="Chromosome"/>
</dbReference>
<dbReference type="Gene3D" id="3.10.450.40">
    <property type="match status" value="1"/>
</dbReference>
<dbReference type="EMBL" id="CP030850">
    <property type="protein sequence ID" value="AXE20560.1"/>
    <property type="molecule type" value="Genomic_DNA"/>
</dbReference>
<name>A0A344TPI9_9BACT</name>
<gene>
    <name evidence="1" type="ORF">DR864_23895</name>
</gene>
<dbReference type="Pfam" id="PF11523">
    <property type="entry name" value="DUF3223"/>
    <property type="match status" value="1"/>
</dbReference>
<evidence type="ECO:0000313" key="1">
    <source>
        <dbReference type="EMBL" id="AXE20560.1"/>
    </source>
</evidence>